<protein>
    <submittedName>
        <fullName evidence="2">Uncharacterized protein</fullName>
    </submittedName>
</protein>
<dbReference type="Proteomes" id="UP000232722">
    <property type="component" value="Unassembled WGS sequence"/>
</dbReference>
<dbReference type="VEuPathDB" id="FungiDB:FUN_001496"/>
<organism evidence="2 3">
    <name type="scientific">Rhizophagus irregularis</name>
    <dbReference type="NCBI Taxonomy" id="588596"/>
    <lineage>
        <taxon>Eukaryota</taxon>
        <taxon>Fungi</taxon>
        <taxon>Fungi incertae sedis</taxon>
        <taxon>Mucoromycota</taxon>
        <taxon>Glomeromycotina</taxon>
        <taxon>Glomeromycetes</taxon>
        <taxon>Glomerales</taxon>
        <taxon>Glomeraceae</taxon>
        <taxon>Rhizophagus</taxon>
    </lineage>
</organism>
<dbReference type="VEuPathDB" id="FungiDB:RhiirA1_231386"/>
<evidence type="ECO:0000313" key="3">
    <source>
        <dbReference type="Proteomes" id="UP000232722"/>
    </source>
</evidence>
<keyword evidence="1" id="KW-1133">Transmembrane helix</keyword>
<accession>A0A2N0Q7Z4</accession>
<name>A0A2N0Q7Z4_9GLOM</name>
<evidence type="ECO:0000256" key="1">
    <source>
        <dbReference type="SAM" id="Phobius"/>
    </source>
</evidence>
<keyword evidence="1" id="KW-0812">Transmembrane</keyword>
<comment type="caution">
    <text evidence="2">The sequence shown here is derived from an EMBL/GenBank/DDBJ whole genome shotgun (WGS) entry which is preliminary data.</text>
</comment>
<feature type="transmembrane region" description="Helical" evidence="1">
    <location>
        <begin position="16"/>
        <end position="39"/>
    </location>
</feature>
<dbReference type="VEuPathDB" id="FungiDB:RhiirFUN_026445"/>
<dbReference type="EMBL" id="LLXJ01000099">
    <property type="protein sequence ID" value="PKC15183.1"/>
    <property type="molecule type" value="Genomic_DNA"/>
</dbReference>
<evidence type="ECO:0000313" key="2">
    <source>
        <dbReference type="EMBL" id="PKC15183.1"/>
    </source>
</evidence>
<dbReference type="AlphaFoldDB" id="A0A2N0Q7Z4"/>
<gene>
    <name evidence="2" type="ORF">RhiirA5_349445</name>
</gene>
<sequence>MNTLPNIIFDRVYEDIVILFSVVISLIYTIYILPIIVTAKTVKLLADKSRTKIWEITG</sequence>
<keyword evidence="1" id="KW-0472">Membrane</keyword>
<proteinExistence type="predicted"/>
<reference evidence="2 3" key="1">
    <citation type="submission" date="2016-04" db="EMBL/GenBank/DDBJ databases">
        <title>Genome analyses suggest a sexual origin of heterokaryosis in a supposedly ancient asexual fungus.</title>
        <authorList>
            <person name="Ropars J."/>
            <person name="Sedzielewska K."/>
            <person name="Noel J."/>
            <person name="Charron P."/>
            <person name="Farinelli L."/>
            <person name="Marton T."/>
            <person name="Kruger M."/>
            <person name="Pelin A."/>
            <person name="Brachmann A."/>
            <person name="Corradi N."/>
        </authorList>
    </citation>
    <scope>NUCLEOTIDE SEQUENCE [LARGE SCALE GENOMIC DNA]</scope>
    <source>
        <strain evidence="2 3">A5</strain>
    </source>
</reference>
<reference evidence="2 3" key="2">
    <citation type="submission" date="2017-09" db="EMBL/GenBank/DDBJ databases">
        <title>Extensive intraspecific genome diversity in a model arbuscular mycorrhizal fungus.</title>
        <authorList>
            <person name="Chen E.C."/>
            <person name="Morin E."/>
            <person name="Beaudet D."/>
            <person name="Noel J."/>
            <person name="Ndikumana S."/>
            <person name="Charron P."/>
            <person name="St-Onge C."/>
            <person name="Giorgi J."/>
            <person name="Grigoriev I.V."/>
            <person name="Roux C."/>
            <person name="Martin F.M."/>
            <person name="Corradi N."/>
        </authorList>
    </citation>
    <scope>NUCLEOTIDE SEQUENCE [LARGE SCALE GENOMIC DNA]</scope>
    <source>
        <strain evidence="2 3">A5</strain>
    </source>
</reference>